<dbReference type="GO" id="GO:0001228">
    <property type="term" value="F:DNA-binding transcription activator activity, RNA polymerase II-specific"/>
    <property type="evidence" value="ECO:0007669"/>
    <property type="project" value="TreeGrafter"/>
</dbReference>
<dbReference type="PANTHER" id="PTHR40621">
    <property type="entry name" value="TRANSCRIPTION FACTOR KAPC-RELATED"/>
    <property type="match status" value="1"/>
</dbReference>
<dbReference type="GO" id="GO:0000976">
    <property type="term" value="F:transcription cis-regulatory region binding"/>
    <property type="evidence" value="ECO:0007669"/>
    <property type="project" value="InterPro"/>
</dbReference>
<dbReference type="Gene3D" id="1.20.5.170">
    <property type="match status" value="1"/>
</dbReference>
<dbReference type="EMBL" id="QEAP01000010">
    <property type="protein sequence ID" value="TPX78055.1"/>
    <property type="molecule type" value="Genomic_DNA"/>
</dbReference>
<keyword evidence="5" id="KW-1185">Reference proteome</keyword>
<accession>A0A507FR81</accession>
<dbReference type="InterPro" id="IPR050936">
    <property type="entry name" value="AP-1-like"/>
</dbReference>
<dbReference type="InterPro" id="IPR046347">
    <property type="entry name" value="bZIP_sf"/>
</dbReference>
<sequence>MGRGKSDDVCASADTPTKRTVQVRLAQRAFRARKEERIKLLEQTVLDLTAQNRALLQAGPPKPPASCPTCTSQIGSHHPNVNQLIEENHRLRIESNLLRELLQQANSKMYAVEIKNPALIESHTRILESDKLGLNTTTSSIHTFGGLCEVEQCREDLKKLPSLYQCRYVDDLCGLFLAVANCEDKKIIKCMVTKMIAARYKILDACSSFDRRKAIELIERCKSKNKKHIEHMYQMTAVQTAEDTGFAPWKALNYDPSTSTSAEGFVTKYSSGPSQVYMPDVNSRQHMLNRSQKFLDATKSIAALDGSRHLVENLCILFWSQSLSTDKVEREAMFFELVDVFNRILWICQSEQSKTEFILSTEAGRASEKAVANQMLDEALSVNSLSGNLIDLL</sequence>
<dbReference type="CDD" id="cd14688">
    <property type="entry name" value="bZIP_YAP"/>
    <property type="match status" value="1"/>
</dbReference>
<dbReference type="AlphaFoldDB" id="A0A507FR81"/>
<proteinExistence type="predicted"/>
<feature type="coiled-coil region" evidence="3">
    <location>
        <begin position="31"/>
        <end position="108"/>
    </location>
</feature>
<reference evidence="4 5" key="1">
    <citation type="journal article" date="2019" name="Sci. Rep.">
        <title>Comparative genomics of chytrid fungi reveal insights into the obligate biotrophic and pathogenic lifestyle of Synchytrium endobioticum.</title>
        <authorList>
            <person name="van de Vossenberg B.T.L.H."/>
            <person name="Warris S."/>
            <person name="Nguyen H.D.T."/>
            <person name="van Gent-Pelzer M.P.E."/>
            <person name="Joly D.L."/>
            <person name="van de Geest H.C."/>
            <person name="Bonants P.J.M."/>
            <person name="Smith D.S."/>
            <person name="Levesque C.A."/>
            <person name="van der Lee T.A.J."/>
        </authorList>
    </citation>
    <scope>NUCLEOTIDE SEQUENCE [LARGE SCALE GENOMIC DNA]</scope>
    <source>
        <strain evidence="4 5">CBS 675.73</strain>
    </source>
</reference>
<evidence type="ECO:0000256" key="3">
    <source>
        <dbReference type="SAM" id="Coils"/>
    </source>
</evidence>
<dbReference type="GO" id="GO:0090575">
    <property type="term" value="C:RNA polymerase II transcription regulator complex"/>
    <property type="evidence" value="ECO:0007669"/>
    <property type="project" value="TreeGrafter"/>
</dbReference>
<dbReference type="SUPFAM" id="SSF57959">
    <property type="entry name" value="Leucine zipper domain"/>
    <property type="match status" value="1"/>
</dbReference>
<evidence type="ECO:0000313" key="5">
    <source>
        <dbReference type="Proteomes" id="UP000320333"/>
    </source>
</evidence>
<evidence type="ECO:0000256" key="1">
    <source>
        <dbReference type="ARBA" id="ARBA00004123"/>
    </source>
</evidence>
<keyword evidence="2" id="KW-0539">Nucleus</keyword>
<evidence type="ECO:0000256" key="2">
    <source>
        <dbReference type="ARBA" id="ARBA00023242"/>
    </source>
</evidence>
<keyword evidence="3" id="KW-0175">Coiled coil</keyword>
<evidence type="ECO:0000313" key="4">
    <source>
        <dbReference type="EMBL" id="TPX78055.1"/>
    </source>
</evidence>
<gene>
    <name evidence="4" type="ORF">CcCBS67573_g00672</name>
</gene>
<dbReference type="OrthoDB" id="2104104at2759"/>
<dbReference type="Proteomes" id="UP000320333">
    <property type="component" value="Unassembled WGS sequence"/>
</dbReference>
<organism evidence="4 5">
    <name type="scientific">Chytriomyces confervae</name>
    <dbReference type="NCBI Taxonomy" id="246404"/>
    <lineage>
        <taxon>Eukaryota</taxon>
        <taxon>Fungi</taxon>
        <taxon>Fungi incertae sedis</taxon>
        <taxon>Chytridiomycota</taxon>
        <taxon>Chytridiomycota incertae sedis</taxon>
        <taxon>Chytridiomycetes</taxon>
        <taxon>Chytridiales</taxon>
        <taxon>Chytriomycetaceae</taxon>
        <taxon>Chytriomyces</taxon>
    </lineage>
</organism>
<comment type="subcellular location">
    <subcellularLocation>
        <location evidence="1">Nucleus</location>
    </subcellularLocation>
</comment>
<name>A0A507FR81_9FUNG</name>
<comment type="caution">
    <text evidence="4">The sequence shown here is derived from an EMBL/GenBank/DDBJ whole genome shotgun (WGS) entry which is preliminary data.</text>
</comment>
<dbReference type="PANTHER" id="PTHR40621:SF6">
    <property type="entry name" value="AP-1-LIKE TRANSCRIPTION FACTOR YAP1-RELATED"/>
    <property type="match status" value="1"/>
</dbReference>
<evidence type="ECO:0008006" key="6">
    <source>
        <dbReference type="Google" id="ProtNLM"/>
    </source>
</evidence>
<protein>
    <recommendedName>
        <fullName evidence="6">BZIP domain-containing protein</fullName>
    </recommendedName>
</protein>